<evidence type="ECO:0000256" key="9">
    <source>
        <dbReference type="ARBA" id="ARBA00073609"/>
    </source>
</evidence>
<evidence type="ECO:0000256" key="4">
    <source>
        <dbReference type="ARBA" id="ARBA00022475"/>
    </source>
</evidence>
<name>A0A376MKQ9_ECOLX</name>
<dbReference type="GO" id="GO:0005886">
    <property type="term" value="C:plasma membrane"/>
    <property type="evidence" value="ECO:0007669"/>
    <property type="project" value="UniProtKB-SubCell"/>
</dbReference>
<protein>
    <recommendedName>
        <fullName evidence="9">Inner membrane transport permease YhhJ</fullName>
    </recommendedName>
</protein>
<evidence type="ECO:0000256" key="2">
    <source>
        <dbReference type="ARBA" id="ARBA00007783"/>
    </source>
</evidence>
<dbReference type="AlphaFoldDB" id="A0A376MKQ9"/>
<feature type="transmembrane region" description="Helical" evidence="10">
    <location>
        <begin position="412"/>
        <end position="436"/>
    </location>
</feature>
<dbReference type="GO" id="GO:0140359">
    <property type="term" value="F:ABC-type transporter activity"/>
    <property type="evidence" value="ECO:0007669"/>
    <property type="project" value="InterPro"/>
</dbReference>
<keyword evidence="4" id="KW-1003">Cell membrane</keyword>
<feature type="domain" description="ABC transmembrane type-2" evidence="11">
    <location>
        <begin position="325"/>
        <end position="561"/>
    </location>
</feature>
<keyword evidence="3" id="KW-0813">Transport</keyword>
<evidence type="ECO:0000256" key="1">
    <source>
        <dbReference type="ARBA" id="ARBA00004429"/>
    </source>
</evidence>
<dbReference type="PANTHER" id="PTHR30294">
    <property type="entry name" value="MEMBRANE COMPONENT OF ABC TRANSPORTER YHHJ-RELATED"/>
    <property type="match status" value="1"/>
</dbReference>
<gene>
    <name evidence="12" type="primary">yhhJ_1</name>
    <name evidence="12" type="ORF">NCTC11112_01333</name>
</gene>
<proteinExistence type="inferred from homology"/>
<feature type="transmembrane region" description="Helical" evidence="10">
    <location>
        <begin position="104"/>
        <end position="125"/>
    </location>
</feature>
<feature type="transmembrane region" description="Helical" evidence="10">
    <location>
        <begin position="448"/>
        <end position="473"/>
    </location>
</feature>
<feature type="transmembrane region" description="Helical" evidence="10">
    <location>
        <begin position="479"/>
        <end position="498"/>
    </location>
</feature>
<keyword evidence="7 10" id="KW-1133">Transmembrane helix</keyword>
<organism evidence="12 13">
    <name type="scientific">Escherichia coli</name>
    <dbReference type="NCBI Taxonomy" id="562"/>
    <lineage>
        <taxon>Bacteria</taxon>
        <taxon>Pseudomonadati</taxon>
        <taxon>Pseudomonadota</taxon>
        <taxon>Gammaproteobacteria</taxon>
        <taxon>Enterobacterales</taxon>
        <taxon>Enterobacteriaceae</taxon>
        <taxon>Escherichia</taxon>
    </lineage>
</organism>
<dbReference type="PROSITE" id="PS51012">
    <property type="entry name" value="ABC_TM2"/>
    <property type="match status" value="1"/>
</dbReference>
<dbReference type="Gene3D" id="3.40.1710.10">
    <property type="entry name" value="abc type-2 transporter like domain"/>
    <property type="match status" value="1"/>
</dbReference>
<keyword evidence="8 10" id="KW-0472">Membrane</keyword>
<evidence type="ECO:0000256" key="3">
    <source>
        <dbReference type="ARBA" id="ARBA00022448"/>
    </source>
</evidence>
<keyword evidence="6 10" id="KW-0812">Transmembrane</keyword>
<accession>A0A376MKQ9</accession>
<feature type="transmembrane region" description="Helical" evidence="10">
    <location>
        <begin position="535"/>
        <end position="556"/>
    </location>
</feature>
<evidence type="ECO:0000259" key="11">
    <source>
        <dbReference type="PROSITE" id="PS51012"/>
    </source>
</evidence>
<evidence type="ECO:0000256" key="10">
    <source>
        <dbReference type="SAM" id="Phobius"/>
    </source>
</evidence>
<feature type="transmembrane region" description="Helical" evidence="10">
    <location>
        <begin position="164"/>
        <end position="186"/>
    </location>
</feature>
<dbReference type="InterPro" id="IPR013525">
    <property type="entry name" value="ABC2_TM"/>
</dbReference>
<comment type="similarity">
    <text evidence="2">Belongs to the ABC-2 integral membrane protein family.</text>
</comment>
<dbReference type="InterPro" id="IPR051449">
    <property type="entry name" value="ABC-2_transporter_component"/>
</dbReference>
<dbReference type="PANTHER" id="PTHR30294:SF47">
    <property type="entry name" value="INNER MEMBRANE TRANSPORT PERMEASE YHHJ"/>
    <property type="match status" value="1"/>
</dbReference>
<evidence type="ECO:0000256" key="7">
    <source>
        <dbReference type="ARBA" id="ARBA00022989"/>
    </source>
</evidence>
<evidence type="ECO:0000256" key="8">
    <source>
        <dbReference type="ARBA" id="ARBA00023136"/>
    </source>
</evidence>
<evidence type="ECO:0000256" key="5">
    <source>
        <dbReference type="ARBA" id="ARBA00022519"/>
    </source>
</evidence>
<dbReference type="InterPro" id="IPR047817">
    <property type="entry name" value="ABC2_TM_bact-type"/>
</dbReference>
<evidence type="ECO:0000313" key="12">
    <source>
        <dbReference type="EMBL" id="STG50907.1"/>
    </source>
</evidence>
<feature type="transmembrane region" description="Helical" evidence="10">
    <location>
        <begin position="46"/>
        <end position="69"/>
    </location>
</feature>
<evidence type="ECO:0000256" key="6">
    <source>
        <dbReference type="ARBA" id="ARBA00022692"/>
    </source>
</evidence>
<feature type="transmembrane region" description="Helical" evidence="10">
    <location>
        <begin position="366"/>
        <end position="392"/>
    </location>
</feature>
<feature type="transmembrane region" description="Helical" evidence="10">
    <location>
        <begin position="75"/>
        <end position="97"/>
    </location>
</feature>
<comment type="subcellular location">
    <subcellularLocation>
        <location evidence="1">Cell inner membrane</location>
        <topology evidence="1">Multi-pass membrane protein</topology>
    </subcellularLocation>
</comment>
<dbReference type="FunFam" id="3.40.1710.10:FF:000003">
    <property type="entry name" value="ABC transporter permease"/>
    <property type="match status" value="1"/>
</dbReference>
<dbReference type="EMBL" id="UGAW01000001">
    <property type="protein sequence ID" value="STG50907.1"/>
    <property type="molecule type" value="Genomic_DNA"/>
</dbReference>
<sequence>MIPLLLMMIPSMLSALSVVREKRLGSIINLYVTPTTRSEFLLGKQLPYIALGMLNFFLLCGLSVFVFGVPHKGSFLTLTLAALLYIIIATGMGLLISTFMKSQIAAIFGTAIITLIPATQFSGMIDPVASLEGPGRWIGEVYPTSHFLTIARGTFSKALDLTDLWQLFIPLLIAIPLVMGLSILLLKKQGGMMRHLRNIFNLGIKELRSLLGDKAMLTLIVFSFTVSVYSSATVTPGSLNLAPIAIADMDQSQLSNRIVNSFYRPWFLPPEMITADEMDAGLDAGRYTFAINIPPNFQRDVLAGRQPDIQVNVDATRMSQAFTGNGYIQNIINGEVNSFVARYRDNSEPLVSLETRMRFNPNLDPAWFGGVMAIINNITMLAIVLTGSALIREREHGTVEHLLVMPITPFEIMMAKIWSMGLVVLVVSGLSLVLMVKGVLGVPIEGSIPLFMLGVALSLFATTSIGIFMGTIARSMPQLGLLVILVLLPLQMLSGGSTPRESMPQMVQDIMLTMPTTHFVSLAQAILYRGAGFEIVWPQFLTLMAIGGAFFTIALLRFRKTIGTMA</sequence>
<dbReference type="Pfam" id="PF12698">
    <property type="entry name" value="ABC2_membrane_3"/>
    <property type="match status" value="2"/>
</dbReference>
<reference evidence="12 13" key="1">
    <citation type="submission" date="2018-06" db="EMBL/GenBank/DDBJ databases">
        <authorList>
            <consortium name="Pathogen Informatics"/>
            <person name="Doyle S."/>
        </authorList>
    </citation>
    <scope>NUCLEOTIDE SEQUENCE [LARGE SCALE GENOMIC DNA]</scope>
    <source>
        <strain evidence="12 13">NCTC11112</strain>
    </source>
</reference>
<keyword evidence="5" id="KW-0997">Cell inner membrane</keyword>
<dbReference type="Proteomes" id="UP000254817">
    <property type="component" value="Unassembled WGS sequence"/>
</dbReference>
<evidence type="ECO:0000313" key="13">
    <source>
        <dbReference type="Proteomes" id="UP000254817"/>
    </source>
</evidence>